<comment type="caution">
    <text evidence="1">The sequence shown here is derived from an EMBL/GenBank/DDBJ whole genome shotgun (WGS) entry which is preliminary data.</text>
</comment>
<organism evidence="1 2">
    <name type="scientific">Streptomyces albiflavescens</name>
    <dbReference type="NCBI Taxonomy" id="1623582"/>
    <lineage>
        <taxon>Bacteria</taxon>
        <taxon>Bacillati</taxon>
        <taxon>Actinomycetota</taxon>
        <taxon>Actinomycetes</taxon>
        <taxon>Kitasatosporales</taxon>
        <taxon>Streptomycetaceae</taxon>
        <taxon>Streptomyces</taxon>
    </lineage>
</organism>
<evidence type="ECO:0000313" key="1">
    <source>
        <dbReference type="EMBL" id="GGN64094.1"/>
    </source>
</evidence>
<dbReference type="RefSeq" id="WP_189186758.1">
    <property type="nucleotide sequence ID" value="NZ_BMMM01000005.1"/>
</dbReference>
<dbReference type="EMBL" id="BMMM01000005">
    <property type="protein sequence ID" value="GGN64094.1"/>
    <property type="molecule type" value="Genomic_DNA"/>
</dbReference>
<evidence type="ECO:0000313" key="2">
    <source>
        <dbReference type="Proteomes" id="UP000600365"/>
    </source>
</evidence>
<accession>A0A918D3M2</accession>
<proteinExistence type="predicted"/>
<name>A0A918D3M2_9ACTN</name>
<gene>
    <name evidence="1" type="ORF">GCM10011579_033140</name>
</gene>
<dbReference type="AlphaFoldDB" id="A0A918D3M2"/>
<keyword evidence="2" id="KW-1185">Reference proteome</keyword>
<protein>
    <submittedName>
        <fullName evidence="1">Uncharacterized protein</fullName>
    </submittedName>
</protein>
<sequence>MFRGDYATQSRLVEAAVGMQALALPRQLEAACLAADELARAVAESFLQHSDAEVLVSFPDSASSSAPG</sequence>
<dbReference type="Proteomes" id="UP000600365">
    <property type="component" value="Unassembled WGS sequence"/>
</dbReference>
<reference evidence="1 2" key="1">
    <citation type="journal article" date="2014" name="Int. J. Syst. Evol. Microbiol.">
        <title>Complete genome sequence of Corynebacterium casei LMG S-19264T (=DSM 44701T), isolated from a smear-ripened cheese.</title>
        <authorList>
            <consortium name="US DOE Joint Genome Institute (JGI-PGF)"/>
            <person name="Walter F."/>
            <person name="Albersmeier A."/>
            <person name="Kalinowski J."/>
            <person name="Ruckert C."/>
        </authorList>
    </citation>
    <scope>NUCLEOTIDE SEQUENCE [LARGE SCALE GENOMIC DNA]</scope>
    <source>
        <strain evidence="1 2">CGMCC 4.7111</strain>
    </source>
</reference>